<dbReference type="RefSeq" id="WP_024351565.1">
    <property type="nucleotide sequence ID" value="NZ_BBWN01000030.1"/>
</dbReference>
<dbReference type="AlphaFoldDB" id="A0A0P0YYP1"/>
<reference evidence="1" key="1">
    <citation type="journal article" date="2015" name="Proc. Natl. Acad. Sci. U.S.A.">
        <title>Bacterial clade with the ribosomal RNA operon on a small plasmid rather than the chromosome.</title>
        <authorList>
            <person name="Anda M."/>
            <person name="Ohtsubo Y."/>
            <person name="Okubo T."/>
            <person name="Sugawara M."/>
            <person name="Nagata Y."/>
            <person name="Tsuda M."/>
            <person name="Minamisawa K."/>
            <person name="Mitsui H."/>
        </authorList>
    </citation>
    <scope>NUCLEOTIDE SEQUENCE</scope>
    <source>
        <strain evidence="1">DSM 14790</strain>
    </source>
</reference>
<accession>A0A0P0YYP1</accession>
<proteinExistence type="predicted"/>
<dbReference type="EMBL" id="LC066373">
    <property type="protein sequence ID" value="BAT26643.1"/>
    <property type="molecule type" value="Genomic_DNA"/>
</dbReference>
<sequence>MDQTQKQAVEAVARAAATGSLMIVRQTARRIAAANGITDEERVDDLARFIIAEGGRLGVAMEPGSREAVERLKDDGAGTIVAL</sequence>
<organism evidence="1">
    <name type="scientific">Aurantimonas coralicida</name>
    <dbReference type="NCBI Taxonomy" id="182270"/>
    <lineage>
        <taxon>Bacteria</taxon>
        <taxon>Pseudomonadati</taxon>
        <taxon>Pseudomonadota</taxon>
        <taxon>Alphaproteobacteria</taxon>
        <taxon>Hyphomicrobiales</taxon>
        <taxon>Aurantimonadaceae</taxon>
        <taxon>Aurantimonas</taxon>
    </lineage>
</organism>
<name>A0A0P0YYP1_9HYPH</name>
<protein>
    <submittedName>
        <fullName evidence="1">Uncharacterized protein</fullName>
    </submittedName>
</protein>
<evidence type="ECO:0000313" key="1">
    <source>
        <dbReference type="EMBL" id="BAT26643.1"/>
    </source>
</evidence>